<evidence type="ECO:0000313" key="4">
    <source>
        <dbReference type="Proteomes" id="UP001642483"/>
    </source>
</evidence>
<feature type="compositionally biased region" description="Acidic residues" evidence="2">
    <location>
        <begin position="435"/>
        <end position="445"/>
    </location>
</feature>
<organism evidence="3 4">
    <name type="scientific">Clavelina lepadiformis</name>
    <name type="common">Light-bulb sea squirt</name>
    <name type="synonym">Ascidia lepadiformis</name>
    <dbReference type="NCBI Taxonomy" id="159417"/>
    <lineage>
        <taxon>Eukaryota</taxon>
        <taxon>Metazoa</taxon>
        <taxon>Chordata</taxon>
        <taxon>Tunicata</taxon>
        <taxon>Ascidiacea</taxon>
        <taxon>Aplousobranchia</taxon>
        <taxon>Clavelinidae</taxon>
        <taxon>Clavelina</taxon>
    </lineage>
</organism>
<reference evidence="3 4" key="1">
    <citation type="submission" date="2024-02" db="EMBL/GenBank/DDBJ databases">
        <authorList>
            <person name="Daric V."/>
            <person name="Darras S."/>
        </authorList>
    </citation>
    <scope>NUCLEOTIDE SEQUENCE [LARGE SCALE GENOMIC DNA]</scope>
</reference>
<evidence type="ECO:0000256" key="2">
    <source>
        <dbReference type="SAM" id="MobiDB-lite"/>
    </source>
</evidence>
<dbReference type="Proteomes" id="UP001642483">
    <property type="component" value="Unassembled WGS sequence"/>
</dbReference>
<feature type="compositionally biased region" description="Polar residues" evidence="2">
    <location>
        <begin position="407"/>
        <end position="431"/>
    </location>
</feature>
<keyword evidence="4" id="KW-1185">Reference proteome</keyword>
<name>A0ABP0F5A8_CLALP</name>
<proteinExistence type="predicted"/>
<dbReference type="InterPro" id="IPR026674">
    <property type="entry name" value="FLACC1"/>
</dbReference>
<protein>
    <submittedName>
        <fullName evidence="3">Uncharacterized protein</fullName>
    </submittedName>
</protein>
<evidence type="ECO:0000313" key="3">
    <source>
        <dbReference type="EMBL" id="CAK8673218.1"/>
    </source>
</evidence>
<feature type="coiled-coil region" evidence="1">
    <location>
        <begin position="288"/>
        <end position="322"/>
    </location>
</feature>
<feature type="region of interest" description="Disordered" evidence="2">
    <location>
        <begin position="405"/>
        <end position="525"/>
    </location>
</feature>
<accession>A0ABP0F5A8</accession>
<sequence>MEVIPTPRLRRPHTSKEGKRLNSTFTWDNFQTEYAFQNRLNKRRSRTANVALQHPRDYSNVETFNLNPAYCLSKSAGKIYVSINTNKEITPKPVSQPRKLSSAEMESLIADLKEQVSCLSTYLEEERLRHGGTKKRACVDLDQLEKRLHDKHCNEIDNIRQRHETEKLEIMSKNDRNSKELEAQLNKRYEKLQGEFRMLQASFKNYRGSVQEEMQEQWRLKKEDMDWERRRAVENAIDDNRRSLEEKFSAERDEMRKEFRSNVDEIIRDHREELETMWSKFTDGSLNIEELKKRSNQLDDVLAELEQVKERLTEEKVRSRRISTDLEDTRMRLRNLELQFDEKVAAVEESHRSMIDSLKLERSDIKLQLTRSFEALHSERISREILEKAWKEAAVKHLETKIEKASGVNQASRTVQLTTTSGAKQEITSEVTSKEEEDSTEENGEIEGGSRQDVTSSQKRTRVSTAPTTRHPMYFNSQPLSSQDREELNSPLTATASFSGKNEIPVSQETELPQPERPDSPDVIH</sequence>
<dbReference type="PANTHER" id="PTHR21707:SF42">
    <property type="entry name" value="FLAGELLUM-ASSOCIATED COILED-COIL DOMAIN-CONTAINING PROTEIN 1"/>
    <property type="match status" value="1"/>
</dbReference>
<evidence type="ECO:0000256" key="1">
    <source>
        <dbReference type="SAM" id="Coils"/>
    </source>
</evidence>
<dbReference type="EMBL" id="CAWYQH010000002">
    <property type="protein sequence ID" value="CAK8673218.1"/>
    <property type="molecule type" value="Genomic_DNA"/>
</dbReference>
<feature type="compositionally biased region" description="Polar residues" evidence="2">
    <location>
        <begin position="452"/>
        <end position="468"/>
    </location>
</feature>
<feature type="compositionally biased region" description="Basic and acidic residues" evidence="2">
    <location>
        <begin position="514"/>
        <end position="525"/>
    </location>
</feature>
<feature type="compositionally biased region" description="Polar residues" evidence="2">
    <location>
        <begin position="490"/>
        <end position="511"/>
    </location>
</feature>
<keyword evidence="1" id="KW-0175">Coiled coil</keyword>
<comment type="caution">
    <text evidence="3">The sequence shown here is derived from an EMBL/GenBank/DDBJ whole genome shotgun (WGS) entry which is preliminary data.</text>
</comment>
<dbReference type="PANTHER" id="PTHR21707">
    <property type="entry name" value="FLAGELLUM-ASSOCIATED COILED-COIL DOMAIN-CONTAINING PROTEIN 1"/>
    <property type="match status" value="1"/>
</dbReference>
<gene>
    <name evidence="3" type="ORF">CVLEPA_LOCUS3031</name>
</gene>